<dbReference type="EMBL" id="CAEZTS010000261">
    <property type="protein sequence ID" value="CAB4597660.1"/>
    <property type="molecule type" value="Genomic_DNA"/>
</dbReference>
<keyword evidence="1" id="KW-0378">Hydrolase</keyword>
<organism evidence="4">
    <name type="scientific">freshwater metagenome</name>
    <dbReference type="NCBI Taxonomy" id="449393"/>
    <lineage>
        <taxon>unclassified sequences</taxon>
        <taxon>metagenomes</taxon>
        <taxon>ecological metagenomes</taxon>
    </lineage>
</organism>
<evidence type="ECO:0000256" key="2">
    <source>
        <dbReference type="ARBA" id="ARBA00023295"/>
    </source>
</evidence>
<dbReference type="Pfam" id="PF01156">
    <property type="entry name" value="IU_nuc_hydro"/>
    <property type="match status" value="1"/>
</dbReference>
<feature type="domain" description="Inosine/uridine-preferring nucleoside hydrolase" evidence="3">
    <location>
        <begin position="6"/>
        <end position="297"/>
    </location>
</feature>
<dbReference type="CDD" id="cd02651">
    <property type="entry name" value="nuc_hydro_IU_UC_XIUA"/>
    <property type="match status" value="1"/>
</dbReference>
<gene>
    <name evidence="4" type="ORF">UFOPK1722_02006</name>
</gene>
<dbReference type="GO" id="GO:0005829">
    <property type="term" value="C:cytosol"/>
    <property type="evidence" value="ECO:0007669"/>
    <property type="project" value="TreeGrafter"/>
</dbReference>
<evidence type="ECO:0000256" key="1">
    <source>
        <dbReference type="ARBA" id="ARBA00022801"/>
    </source>
</evidence>
<dbReference type="InterPro" id="IPR001910">
    <property type="entry name" value="Inosine/uridine_hydrolase_dom"/>
</dbReference>
<sequence length="309" mass="33132">MSKPSIILDCDPGHDDALAIIVAARHTNILGMTTVSGNAPIESTTHNTLVMKDLLGLKVPVHQGAVRPLVAEPQYATYVHGESGLDGADLPAPTSTVDGTDAVGFIIDTVRANEGAWLVPTGPLTNIAMALRLAPDIAHRIAGISLMGGGTFGNRTTAAEFNIWVDPEAADIVYRYGGPLIMAGLHVTHQFRATQARIDKVKAMPGQLADVMGDLMQFFTNMYMSRHHGMDGGAVHDPLAVMVLTHPELFTRKNAHVVIELNGTHTRGMTLIDERDLREVKAGNCDVLMTVDAEAAFDVMSEAIAHFSR</sequence>
<dbReference type="PANTHER" id="PTHR12304">
    <property type="entry name" value="INOSINE-URIDINE PREFERRING NUCLEOSIDE HYDROLASE"/>
    <property type="match status" value="1"/>
</dbReference>
<dbReference type="AlphaFoldDB" id="A0A6J6GB18"/>
<evidence type="ECO:0000313" key="4">
    <source>
        <dbReference type="EMBL" id="CAB4597660.1"/>
    </source>
</evidence>
<dbReference type="InterPro" id="IPR036452">
    <property type="entry name" value="Ribo_hydro-like"/>
</dbReference>
<dbReference type="SUPFAM" id="SSF53590">
    <property type="entry name" value="Nucleoside hydrolase"/>
    <property type="match status" value="1"/>
</dbReference>
<keyword evidence="2" id="KW-0326">Glycosidase</keyword>
<name>A0A6J6GB18_9ZZZZ</name>
<dbReference type="PANTHER" id="PTHR12304:SF4">
    <property type="entry name" value="URIDINE NUCLEOSIDASE"/>
    <property type="match status" value="1"/>
</dbReference>
<proteinExistence type="predicted"/>
<evidence type="ECO:0000259" key="3">
    <source>
        <dbReference type="Pfam" id="PF01156"/>
    </source>
</evidence>
<dbReference type="GO" id="GO:0008477">
    <property type="term" value="F:purine nucleosidase activity"/>
    <property type="evidence" value="ECO:0007669"/>
    <property type="project" value="TreeGrafter"/>
</dbReference>
<dbReference type="Gene3D" id="3.90.245.10">
    <property type="entry name" value="Ribonucleoside hydrolase-like"/>
    <property type="match status" value="1"/>
</dbReference>
<dbReference type="GO" id="GO:0006152">
    <property type="term" value="P:purine nucleoside catabolic process"/>
    <property type="evidence" value="ECO:0007669"/>
    <property type="project" value="TreeGrafter"/>
</dbReference>
<dbReference type="InterPro" id="IPR023186">
    <property type="entry name" value="IUNH"/>
</dbReference>
<protein>
    <submittedName>
        <fullName evidence="4">Unannotated protein</fullName>
    </submittedName>
</protein>
<accession>A0A6J6GB18</accession>
<reference evidence="4" key="1">
    <citation type="submission" date="2020-05" db="EMBL/GenBank/DDBJ databases">
        <authorList>
            <person name="Chiriac C."/>
            <person name="Salcher M."/>
            <person name="Ghai R."/>
            <person name="Kavagutti S V."/>
        </authorList>
    </citation>
    <scope>NUCLEOTIDE SEQUENCE</scope>
</reference>